<reference evidence="2 3" key="1">
    <citation type="submission" date="2015-07" db="EMBL/GenBank/DDBJ databases">
        <title>The draft genome sequence of Leadbetterella sp. JN14-9.</title>
        <authorList>
            <person name="Liu Y."/>
            <person name="Du J."/>
            <person name="Shao Z."/>
        </authorList>
    </citation>
    <scope>NUCLEOTIDE SEQUENCE [LARGE SCALE GENOMIC DNA]</scope>
    <source>
        <strain evidence="2 3">JN14-9</strain>
    </source>
</reference>
<proteinExistence type="predicted"/>
<feature type="transmembrane region" description="Helical" evidence="1">
    <location>
        <begin position="36"/>
        <end position="56"/>
    </location>
</feature>
<dbReference type="AlphaFoldDB" id="A0A0P7BVS9"/>
<evidence type="ECO:0000256" key="1">
    <source>
        <dbReference type="SAM" id="Phobius"/>
    </source>
</evidence>
<keyword evidence="1" id="KW-0472">Membrane</keyword>
<keyword evidence="1" id="KW-0812">Transmembrane</keyword>
<organism evidence="2 3">
    <name type="scientific">Jiulongibacter sediminis</name>
    <dbReference type="NCBI Taxonomy" id="1605367"/>
    <lineage>
        <taxon>Bacteria</taxon>
        <taxon>Pseudomonadati</taxon>
        <taxon>Bacteroidota</taxon>
        <taxon>Cytophagia</taxon>
        <taxon>Cytophagales</taxon>
        <taxon>Leadbetterellaceae</taxon>
        <taxon>Jiulongibacter</taxon>
    </lineage>
</organism>
<protein>
    <submittedName>
        <fullName evidence="2">Uncharacterized protein</fullName>
    </submittedName>
</protein>
<gene>
    <name evidence="2" type="ORF">AFM12_09295</name>
</gene>
<dbReference type="Proteomes" id="UP000050454">
    <property type="component" value="Unassembled WGS sequence"/>
</dbReference>
<evidence type="ECO:0000313" key="2">
    <source>
        <dbReference type="EMBL" id="KPM48765.1"/>
    </source>
</evidence>
<dbReference type="EMBL" id="LGTQ01000006">
    <property type="protein sequence ID" value="KPM48765.1"/>
    <property type="molecule type" value="Genomic_DNA"/>
</dbReference>
<sequence>MLSYFIIALFFLVRLPKIKTKLYFIYYSKNIIKKNNIWFLLIFWTNNFFKMTFGIAEKLTKKMKFKISF</sequence>
<comment type="caution">
    <text evidence="2">The sequence shown here is derived from an EMBL/GenBank/DDBJ whole genome shotgun (WGS) entry which is preliminary data.</text>
</comment>
<name>A0A0P7BVS9_9BACT</name>
<keyword evidence="3" id="KW-1185">Reference proteome</keyword>
<evidence type="ECO:0000313" key="3">
    <source>
        <dbReference type="Proteomes" id="UP000050454"/>
    </source>
</evidence>
<accession>A0A0P7BVS9</accession>
<keyword evidence="1" id="KW-1133">Transmembrane helix</keyword>